<dbReference type="AlphaFoldDB" id="A0A0R1P9J4"/>
<keyword evidence="2" id="KW-1185">Reference proteome</keyword>
<name>A0A0R1P9J4_9LACO</name>
<proteinExistence type="predicted"/>
<dbReference type="PATRIC" id="fig|1423746.3.peg.1124"/>
<reference evidence="1 2" key="1">
    <citation type="journal article" date="2015" name="Genome Announc.">
        <title>Expanding the biotechnology potential of lactobacilli through comparative genomics of 213 strains and associated genera.</title>
        <authorList>
            <person name="Sun Z."/>
            <person name="Harris H.M."/>
            <person name="McCann A."/>
            <person name="Guo C."/>
            <person name="Argimon S."/>
            <person name="Zhang W."/>
            <person name="Yang X."/>
            <person name="Jeffery I.B."/>
            <person name="Cooney J.C."/>
            <person name="Kagawa T.F."/>
            <person name="Liu W."/>
            <person name="Song Y."/>
            <person name="Salvetti E."/>
            <person name="Wrobel A."/>
            <person name="Rasinkangas P."/>
            <person name="Parkhill J."/>
            <person name="Rea M.C."/>
            <person name="O'Sullivan O."/>
            <person name="Ritari J."/>
            <person name="Douillard F.P."/>
            <person name="Paul Ross R."/>
            <person name="Yang R."/>
            <person name="Briner A.E."/>
            <person name="Felis G.E."/>
            <person name="de Vos W.M."/>
            <person name="Barrangou R."/>
            <person name="Klaenhammer T.R."/>
            <person name="Caufield P.W."/>
            <person name="Cui Y."/>
            <person name="Zhang H."/>
            <person name="O'Toole P.W."/>
        </authorList>
    </citation>
    <scope>NUCLEOTIDE SEQUENCE [LARGE SCALE GENOMIC DNA]</scope>
    <source>
        <strain evidence="1 2">DSM 13145</strain>
    </source>
</reference>
<comment type="caution">
    <text evidence="1">The sequence shown here is derived from an EMBL/GenBank/DDBJ whole genome shotgun (WGS) entry which is preliminary data.</text>
</comment>
<protein>
    <submittedName>
        <fullName evidence="1">Uncharacterized protein</fullName>
    </submittedName>
</protein>
<accession>A0A0R1P9J4</accession>
<dbReference type="EMBL" id="AZER01000016">
    <property type="protein sequence ID" value="KRL27348.1"/>
    <property type="molecule type" value="Genomic_DNA"/>
</dbReference>
<dbReference type="Gene3D" id="3.30.2320.80">
    <property type="match status" value="1"/>
</dbReference>
<gene>
    <name evidence="1" type="ORF">FD27_GL001104</name>
</gene>
<evidence type="ECO:0000313" key="2">
    <source>
        <dbReference type="Proteomes" id="UP000051445"/>
    </source>
</evidence>
<evidence type="ECO:0000313" key="1">
    <source>
        <dbReference type="EMBL" id="KRL27348.1"/>
    </source>
</evidence>
<sequence length="67" mass="7701">MNFMKFDISGDDFDPNQITKDIKNQILHQPFDTKCPNCHRKFKVQLGHNKCPYCGASVNVTKGKGWD</sequence>
<dbReference type="Proteomes" id="UP000051445">
    <property type="component" value="Unassembled WGS sequence"/>
</dbReference>
<organism evidence="1 2">
    <name type="scientific">Limosilactobacillus frumenti DSM 13145</name>
    <dbReference type="NCBI Taxonomy" id="1423746"/>
    <lineage>
        <taxon>Bacteria</taxon>
        <taxon>Bacillati</taxon>
        <taxon>Bacillota</taxon>
        <taxon>Bacilli</taxon>
        <taxon>Lactobacillales</taxon>
        <taxon>Lactobacillaceae</taxon>
        <taxon>Limosilactobacillus</taxon>
    </lineage>
</organism>